<reference evidence="9 10" key="1">
    <citation type="journal article" date="2015" name="Genome Biol. Evol.">
        <title>Phylogenomic analyses indicate that early fungi evolved digesting cell walls of algal ancestors of land plants.</title>
        <authorList>
            <person name="Chang Y."/>
            <person name="Wang S."/>
            <person name="Sekimoto S."/>
            <person name="Aerts A.L."/>
            <person name="Choi C."/>
            <person name="Clum A."/>
            <person name="LaButti K.M."/>
            <person name="Lindquist E.A."/>
            <person name="Yee Ngan C."/>
            <person name="Ohm R.A."/>
            <person name="Salamov A.A."/>
            <person name="Grigoriev I.V."/>
            <person name="Spatafora J.W."/>
            <person name="Berbee M.L."/>
        </authorList>
    </citation>
    <scope>NUCLEOTIDE SEQUENCE [LARGE SCALE GENOMIC DNA]</scope>
    <source>
        <strain evidence="9 10">JEL478</strain>
    </source>
</reference>
<proteinExistence type="inferred from homology"/>
<dbReference type="AlphaFoldDB" id="A0A139A9Z5"/>
<keyword evidence="10" id="KW-1185">Reference proteome</keyword>
<evidence type="ECO:0000313" key="9">
    <source>
        <dbReference type="EMBL" id="KXS13315.1"/>
    </source>
</evidence>
<dbReference type="EC" id="3.6.1.7" evidence="2 5"/>
<evidence type="ECO:0000256" key="5">
    <source>
        <dbReference type="PROSITE-ProRule" id="PRU00520"/>
    </source>
</evidence>
<keyword evidence="3 5" id="KW-0378">Hydrolase</keyword>
<evidence type="ECO:0000256" key="4">
    <source>
        <dbReference type="ARBA" id="ARBA00047645"/>
    </source>
</evidence>
<evidence type="ECO:0000256" key="3">
    <source>
        <dbReference type="ARBA" id="ARBA00022801"/>
    </source>
</evidence>
<feature type="active site" evidence="5">
    <location>
        <position position="41"/>
    </location>
</feature>
<dbReference type="InterPro" id="IPR020456">
    <property type="entry name" value="Acylphosphatase"/>
</dbReference>
<dbReference type="PROSITE" id="PS00151">
    <property type="entry name" value="ACYLPHOSPHATASE_2"/>
    <property type="match status" value="1"/>
</dbReference>
<evidence type="ECO:0000256" key="2">
    <source>
        <dbReference type="ARBA" id="ARBA00012150"/>
    </source>
</evidence>
<dbReference type="OMA" id="WVRNTSH"/>
<comment type="catalytic activity">
    <reaction evidence="4 5 6">
        <text>an acyl phosphate + H2O = a carboxylate + phosphate + H(+)</text>
        <dbReference type="Rhea" id="RHEA:14965"/>
        <dbReference type="ChEBI" id="CHEBI:15377"/>
        <dbReference type="ChEBI" id="CHEBI:15378"/>
        <dbReference type="ChEBI" id="CHEBI:29067"/>
        <dbReference type="ChEBI" id="CHEBI:43474"/>
        <dbReference type="ChEBI" id="CHEBI:59918"/>
        <dbReference type="EC" id="3.6.1.7"/>
    </reaction>
</comment>
<dbReference type="PROSITE" id="PS51160">
    <property type="entry name" value="ACYLPHOSPHATASE_3"/>
    <property type="match status" value="1"/>
</dbReference>
<feature type="active site" evidence="5">
    <location>
        <position position="23"/>
    </location>
</feature>
<dbReference type="PANTHER" id="PTHR10029:SF3">
    <property type="entry name" value="ACYLPHOSPHATASE-RELATED"/>
    <property type="match status" value="1"/>
</dbReference>
<dbReference type="Pfam" id="PF00708">
    <property type="entry name" value="Acylphosphatase"/>
    <property type="match status" value="1"/>
</dbReference>
<feature type="domain" description="Acylphosphatase-like" evidence="8">
    <location>
        <begin position="8"/>
        <end position="98"/>
    </location>
</feature>
<dbReference type="InterPro" id="IPR036046">
    <property type="entry name" value="Acylphosphatase-like_dom_sf"/>
</dbReference>
<dbReference type="EMBL" id="KQ965780">
    <property type="protein sequence ID" value="KXS13315.1"/>
    <property type="molecule type" value="Genomic_DNA"/>
</dbReference>
<dbReference type="InterPro" id="IPR001792">
    <property type="entry name" value="Acylphosphatase-like_dom"/>
</dbReference>
<evidence type="ECO:0000313" key="10">
    <source>
        <dbReference type="Proteomes" id="UP000070544"/>
    </source>
</evidence>
<dbReference type="FunFam" id="3.30.70.100:FF:000011">
    <property type="entry name" value="Acylphosphatase"/>
    <property type="match status" value="1"/>
</dbReference>
<dbReference type="STRING" id="1344416.A0A139A9Z5"/>
<gene>
    <name evidence="9" type="ORF">M427DRAFT_58838</name>
</gene>
<accession>A0A139A9Z5</accession>
<evidence type="ECO:0000256" key="1">
    <source>
        <dbReference type="ARBA" id="ARBA00005614"/>
    </source>
</evidence>
<name>A0A139A9Z5_GONPJ</name>
<dbReference type="PRINTS" id="PR00112">
    <property type="entry name" value="ACYLPHPHTASE"/>
</dbReference>
<dbReference type="PANTHER" id="PTHR10029">
    <property type="entry name" value="ACYLPHOSPHATASE"/>
    <property type="match status" value="1"/>
</dbReference>
<comment type="similarity">
    <text evidence="1 7">Belongs to the acylphosphatase family.</text>
</comment>
<dbReference type="Gene3D" id="3.30.70.100">
    <property type="match status" value="1"/>
</dbReference>
<dbReference type="PROSITE" id="PS00150">
    <property type="entry name" value="ACYLPHOSPHATASE_1"/>
    <property type="match status" value="1"/>
</dbReference>
<protein>
    <recommendedName>
        <fullName evidence="2 5">Acylphosphatase</fullName>
        <ecNumber evidence="2 5">3.6.1.7</ecNumber>
    </recommendedName>
</protein>
<evidence type="ECO:0000256" key="6">
    <source>
        <dbReference type="RuleBase" id="RU000553"/>
    </source>
</evidence>
<sequence>MASSPLVSSAFEVWGVVQGVFFRKYTSRRAIELGLVGWVKNTDRGTVQGVMEGERKKVETMKIWLRTRGSPQSRIDRVEFSNETDIEALQYEDFSIKK</sequence>
<dbReference type="InterPro" id="IPR017968">
    <property type="entry name" value="Acylphosphatase_CS"/>
</dbReference>
<dbReference type="GO" id="GO:0003998">
    <property type="term" value="F:acylphosphatase activity"/>
    <property type="evidence" value="ECO:0007669"/>
    <property type="project" value="UniProtKB-EC"/>
</dbReference>
<evidence type="ECO:0000259" key="8">
    <source>
        <dbReference type="PROSITE" id="PS51160"/>
    </source>
</evidence>
<organism evidence="9 10">
    <name type="scientific">Gonapodya prolifera (strain JEL478)</name>
    <name type="common">Monoblepharis prolifera</name>
    <dbReference type="NCBI Taxonomy" id="1344416"/>
    <lineage>
        <taxon>Eukaryota</taxon>
        <taxon>Fungi</taxon>
        <taxon>Fungi incertae sedis</taxon>
        <taxon>Chytridiomycota</taxon>
        <taxon>Chytridiomycota incertae sedis</taxon>
        <taxon>Monoblepharidomycetes</taxon>
        <taxon>Monoblepharidales</taxon>
        <taxon>Gonapodyaceae</taxon>
        <taxon>Gonapodya</taxon>
    </lineage>
</organism>
<evidence type="ECO:0000256" key="7">
    <source>
        <dbReference type="RuleBase" id="RU004168"/>
    </source>
</evidence>
<dbReference type="OrthoDB" id="7961613at2759"/>
<dbReference type="Proteomes" id="UP000070544">
    <property type="component" value="Unassembled WGS sequence"/>
</dbReference>
<dbReference type="SUPFAM" id="SSF54975">
    <property type="entry name" value="Acylphosphatase/BLUF domain-like"/>
    <property type="match status" value="1"/>
</dbReference>